<evidence type="ECO:0000313" key="1">
    <source>
        <dbReference type="EMBL" id="MCT7970211.1"/>
    </source>
</evidence>
<dbReference type="Proteomes" id="UP001525890">
    <property type="component" value="Unassembled WGS sequence"/>
</dbReference>
<protein>
    <submittedName>
        <fullName evidence="1">Uncharacterized protein</fullName>
    </submittedName>
</protein>
<name>A0ABT2MZM8_9CYAN</name>
<dbReference type="EMBL" id="JAMXFF010000081">
    <property type="protein sequence ID" value="MCT7970211.1"/>
    <property type="molecule type" value="Genomic_DNA"/>
</dbReference>
<organism evidence="1 2">
    <name type="scientific">Laspinema palackyanum D2a</name>
    <dbReference type="NCBI Taxonomy" id="2953684"/>
    <lineage>
        <taxon>Bacteria</taxon>
        <taxon>Bacillati</taxon>
        <taxon>Cyanobacteriota</taxon>
        <taxon>Cyanophyceae</taxon>
        <taxon>Oscillatoriophycideae</taxon>
        <taxon>Oscillatoriales</taxon>
        <taxon>Laspinemataceae</taxon>
        <taxon>Laspinema</taxon>
        <taxon>Laspinema palackyanum</taxon>
    </lineage>
</organism>
<comment type="caution">
    <text evidence="1">The sequence shown here is derived from an EMBL/GenBank/DDBJ whole genome shotgun (WGS) entry which is preliminary data.</text>
</comment>
<accession>A0ABT2MZM8</accession>
<proteinExistence type="predicted"/>
<dbReference type="RefSeq" id="WP_368009635.1">
    <property type="nucleotide sequence ID" value="NZ_JAMXFF010000081.1"/>
</dbReference>
<sequence length="141" mass="16873">MKRNKKSREDFTWRYQPILGSEGYVLMRFLKTINHNERSQKYLQLPLIAFWLPYAQQETKFTEEQVKEAAWQSIYQLYNHLQNICQDFKLPLRVSLHNVNVESPNSPLEQFEEIKENSELQEASTFLAIPDDAEEFLQNFL</sequence>
<evidence type="ECO:0000313" key="2">
    <source>
        <dbReference type="Proteomes" id="UP001525890"/>
    </source>
</evidence>
<reference evidence="1 2" key="1">
    <citation type="journal article" date="2022" name="Front. Microbiol.">
        <title>High genomic differentiation and limited gene flow indicate recent cryptic speciation within the genus Laspinema (cyanobacteria).</title>
        <authorList>
            <person name="Stanojkovic A."/>
            <person name="Skoupy S."/>
            <person name="Skaloud P."/>
            <person name="Dvorak P."/>
        </authorList>
    </citation>
    <scope>NUCLEOTIDE SEQUENCE [LARGE SCALE GENOMIC DNA]</scope>
    <source>
        <strain evidence="1 2">D2a</strain>
    </source>
</reference>
<keyword evidence="2" id="KW-1185">Reference proteome</keyword>
<gene>
    <name evidence="1" type="ORF">NG799_28245</name>
</gene>